<name>A0A1R0GTK5_9FUNG</name>
<gene>
    <name evidence="1" type="ORF">AYI68_g5683</name>
</gene>
<dbReference type="AlphaFoldDB" id="A0A1R0GTK5"/>
<dbReference type="EMBL" id="LSSL01003662">
    <property type="protein sequence ID" value="OLY80227.1"/>
    <property type="molecule type" value="Genomic_DNA"/>
</dbReference>
<comment type="caution">
    <text evidence="1">The sequence shown here is derived from an EMBL/GenBank/DDBJ whole genome shotgun (WGS) entry which is preliminary data.</text>
</comment>
<evidence type="ECO:0000313" key="1">
    <source>
        <dbReference type="EMBL" id="OLY80227.1"/>
    </source>
</evidence>
<organism evidence="1 2">
    <name type="scientific">Smittium mucronatum</name>
    <dbReference type="NCBI Taxonomy" id="133383"/>
    <lineage>
        <taxon>Eukaryota</taxon>
        <taxon>Fungi</taxon>
        <taxon>Fungi incertae sedis</taxon>
        <taxon>Zoopagomycota</taxon>
        <taxon>Kickxellomycotina</taxon>
        <taxon>Harpellomycetes</taxon>
        <taxon>Harpellales</taxon>
        <taxon>Legeriomycetaceae</taxon>
        <taxon>Smittium</taxon>
    </lineage>
</organism>
<sequence length="74" mass="8662">MIDQSTEGHEDSEITNGFKKTLIQFYDEAGKHVDTEDFEEIDDDESPEDQDARMKLLDIFLETDIFECNIEEKD</sequence>
<proteinExistence type="predicted"/>
<keyword evidence="2" id="KW-1185">Reference proteome</keyword>
<evidence type="ECO:0000313" key="2">
    <source>
        <dbReference type="Proteomes" id="UP000187455"/>
    </source>
</evidence>
<protein>
    <submittedName>
        <fullName evidence="1">Uncharacterized protein</fullName>
    </submittedName>
</protein>
<reference evidence="1 2" key="1">
    <citation type="journal article" date="2016" name="Mol. Biol. Evol.">
        <title>Genome-Wide Survey of Gut Fungi (Harpellales) Reveals the First Horizontally Transferred Ubiquitin Gene from a Mosquito Host.</title>
        <authorList>
            <person name="Wang Y."/>
            <person name="White M.M."/>
            <person name="Kvist S."/>
            <person name="Moncalvo J.M."/>
        </authorList>
    </citation>
    <scope>NUCLEOTIDE SEQUENCE [LARGE SCALE GENOMIC DNA]</scope>
    <source>
        <strain evidence="1 2">ALG-7-W6</strain>
    </source>
</reference>
<accession>A0A1R0GTK5</accession>
<dbReference type="Proteomes" id="UP000187455">
    <property type="component" value="Unassembled WGS sequence"/>
</dbReference>